<feature type="compositionally biased region" description="Low complexity" evidence="1">
    <location>
        <begin position="90"/>
        <end position="101"/>
    </location>
</feature>
<accession>A0AAN7UVB3</accession>
<feature type="compositionally biased region" description="Low complexity" evidence="1">
    <location>
        <begin position="124"/>
        <end position="139"/>
    </location>
</feature>
<evidence type="ECO:0000313" key="2">
    <source>
        <dbReference type="EMBL" id="KAK5636807.1"/>
    </source>
</evidence>
<reference evidence="2 3" key="1">
    <citation type="submission" date="2023-10" db="EMBL/GenBank/DDBJ databases">
        <title>Draft genome sequence of Xylaria bambusicola isolate GMP-LS, the root and basal stem rot pathogen of sugarcane in Indonesia.</title>
        <authorList>
            <person name="Selvaraj P."/>
            <person name="Muralishankar V."/>
            <person name="Muruganantham S."/>
            <person name="Sp S."/>
            <person name="Haryani S."/>
            <person name="Lau K.J.X."/>
            <person name="Naqvi N.I."/>
        </authorList>
    </citation>
    <scope>NUCLEOTIDE SEQUENCE [LARGE SCALE GENOMIC DNA]</scope>
    <source>
        <strain evidence="2">GMP-LS</strain>
    </source>
</reference>
<feature type="region of interest" description="Disordered" evidence="1">
    <location>
        <begin position="61"/>
        <end position="154"/>
    </location>
</feature>
<feature type="compositionally biased region" description="Basic and acidic residues" evidence="1">
    <location>
        <begin position="140"/>
        <end position="154"/>
    </location>
</feature>
<sequence>MGSYGQFIHNISGATKKTLTAGDHYVKPGPYRLRKEKEERDNVAYISESVAGINIIGKSGLIPSLAGSVPSDKGKQRASNKSDHNDNNSEDNNSNNNNSDNNDNDDNNSDNNNSNDNNSDDNNNDNNDSYDNNNNNGNRDNNKNSNDNKDRNNN</sequence>
<evidence type="ECO:0000256" key="1">
    <source>
        <dbReference type="SAM" id="MobiDB-lite"/>
    </source>
</evidence>
<dbReference type="Proteomes" id="UP001305414">
    <property type="component" value="Unassembled WGS sequence"/>
</dbReference>
<comment type="caution">
    <text evidence="2">The sequence shown here is derived from an EMBL/GenBank/DDBJ whole genome shotgun (WGS) entry which is preliminary data.</text>
</comment>
<evidence type="ECO:0000313" key="3">
    <source>
        <dbReference type="Proteomes" id="UP001305414"/>
    </source>
</evidence>
<dbReference type="EMBL" id="JAWHQM010000078">
    <property type="protein sequence ID" value="KAK5636807.1"/>
    <property type="molecule type" value="Genomic_DNA"/>
</dbReference>
<organism evidence="2 3">
    <name type="scientific">Xylaria bambusicola</name>
    <dbReference type="NCBI Taxonomy" id="326684"/>
    <lineage>
        <taxon>Eukaryota</taxon>
        <taxon>Fungi</taxon>
        <taxon>Dikarya</taxon>
        <taxon>Ascomycota</taxon>
        <taxon>Pezizomycotina</taxon>
        <taxon>Sordariomycetes</taxon>
        <taxon>Xylariomycetidae</taxon>
        <taxon>Xylariales</taxon>
        <taxon>Xylariaceae</taxon>
        <taxon>Xylaria</taxon>
    </lineage>
</organism>
<gene>
    <name evidence="2" type="ORF">RRF57_012519</name>
</gene>
<dbReference type="AlphaFoldDB" id="A0AAN7UVB3"/>
<keyword evidence="3" id="KW-1185">Reference proteome</keyword>
<protein>
    <submittedName>
        <fullName evidence="2">Uncharacterized protein</fullName>
    </submittedName>
</protein>
<proteinExistence type="predicted"/>
<feature type="compositionally biased region" description="Basic and acidic residues" evidence="1">
    <location>
        <begin position="72"/>
        <end position="87"/>
    </location>
</feature>
<name>A0AAN7UVB3_9PEZI</name>